<reference evidence="18" key="2">
    <citation type="submission" date="2025-09" db="UniProtKB">
        <authorList>
            <consortium name="Ensembl"/>
        </authorList>
    </citation>
    <scope>IDENTIFICATION</scope>
</reference>
<dbReference type="SUPFAM" id="SSF50447">
    <property type="entry name" value="Translation proteins"/>
    <property type="match status" value="1"/>
</dbReference>
<dbReference type="Gene3D" id="3.30.1430.10">
    <property type="match status" value="1"/>
</dbReference>
<evidence type="ECO:0000256" key="14">
    <source>
        <dbReference type="ARBA" id="ARBA00035243"/>
    </source>
</evidence>
<dbReference type="Proteomes" id="UP000233040">
    <property type="component" value="Unassembled WGS sequence"/>
</dbReference>
<keyword evidence="6" id="KW-1017">Isopeptide bond</keyword>
<dbReference type="OMA" id="QRTEYNK"/>
<evidence type="ECO:0000256" key="3">
    <source>
        <dbReference type="ARBA" id="ARBA00006540"/>
    </source>
</evidence>
<evidence type="ECO:0000256" key="11">
    <source>
        <dbReference type="ARBA" id="ARBA00023242"/>
    </source>
</evidence>
<dbReference type="GO" id="GO:0005730">
    <property type="term" value="C:nucleolus"/>
    <property type="evidence" value="ECO:0007669"/>
    <property type="project" value="UniProtKB-SubCell"/>
</dbReference>
<comment type="subunit">
    <text evidence="16">Component of the large ribosomal subunit. Interacts with DHX33.</text>
</comment>
<evidence type="ECO:0000256" key="16">
    <source>
        <dbReference type="ARBA" id="ARBA00046482"/>
    </source>
</evidence>
<evidence type="ECO:0000256" key="5">
    <source>
        <dbReference type="ARBA" id="ARBA00022490"/>
    </source>
</evidence>
<dbReference type="STRING" id="9516.ENSCCAP00000027140"/>
<keyword evidence="4" id="KW-0488">Methylation</keyword>
<evidence type="ECO:0000256" key="15">
    <source>
        <dbReference type="ARBA" id="ARBA00035354"/>
    </source>
</evidence>
<dbReference type="InterPro" id="IPR000597">
    <property type="entry name" value="Ribosomal_uL3"/>
</dbReference>
<dbReference type="GO" id="GO:0022625">
    <property type="term" value="C:cytosolic large ribosomal subunit"/>
    <property type="evidence" value="ECO:0007669"/>
    <property type="project" value="TreeGrafter"/>
</dbReference>
<keyword evidence="8" id="KW-0832">Ubl conjugation</keyword>
<accession>A0A2K5RG77</accession>
<reference evidence="18" key="1">
    <citation type="submission" date="2025-08" db="UniProtKB">
        <authorList>
            <consortium name="Ensembl"/>
        </authorList>
    </citation>
    <scope>IDENTIFICATION</scope>
</reference>
<evidence type="ECO:0000256" key="13">
    <source>
        <dbReference type="ARBA" id="ARBA00034092"/>
    </source>
</evidence>
<evidence type="ECO:0000256" key="8">
    <source>
        <dbReference type="ARBA" id="ARBA00022843"/>
    </source>
</evidence>
<comment type="subcellular location">
    <subcellularLocation>
        <location evidence="1">Cytoplasm</location>
    </subcellularLocation>
    <subcellularLocation>
        <location evidence="2">Nucleus</location>
        <location evidence="2">Nucleolus</location>
    </subcellularLocation>
</comment>
<comment type="function">
    <text evidence="13">Component of the large ribosomal subunit. The ribosome is a large ribonucleoprotein complex responsible for the synthesis of proteins in the cell.</text>
</comment>
<name>A0A2K5RG77_CEBIM</name>
<keyword evidence="12" id="KW-0687">Ribonucleoprotein</keyword>
<dbReference type="FunFam" id="2.40.30.10:FF:000351">
    <property type="entry name" value="Ribosomal protein L3"/>
    <property type="match status" value="1"/>
</dbReference>
<feature type="compositionally biased region" description="Basic residues" evidence="17">
    <location>
        <begin position="18"/>
        <end position="31"/>
    </location>
</feature>
<dbReference type="PANTHER" id="PTHR11363:SF4">
    <property type="entry name" value="LARGE RIBOSOMAL SUBUNIT PROTEIN UL3"/>
    <property type="match status" value="1"/>
</dbReference>
<dbReference type="FunFam" id="4.10.960.10:FF:000004">
    <property type="entry name" value="60S ribosomal protein L3"/>
    <property type="match status" value="1"/>
</dbReference>
<dbReference type="GO" id="GO:0003735">
    <property type="term" value="F:structural constituent of ribosome"/>
    <property type="evidence" value="ECO:0007669"/>
    <property type="project" value="InterPro"/>
</dbReference>
<dbReference type="Pfam" id="PF00297">
    <property type="entry name" value="Ribosomal_L3"/>
    <property type="match status" value="1"/>
</dbReference>
<comment type="similarity">
    <text evidence="3">Belongs to the universal ribosomal protein uL3 family.</text>
</comment>
<dbReference type="FunFam" id="2.40.30.10:FF:000079">
    <property type="entry name" value="60S ribosomal protein L3"/>
    <property type="match status" value="1"/>
</dbReference>
<dbReference type="InterPro" id="IPR045077">
    <property type="entry name" value="L3_arc_euk"/>
</dbReference>
<dbReference type="Gene3D" id="4.10.960.10">
    <property type="entry name" value="Ribosomal protein L3, domain 3"/>
    <property type="match status" value="2"/>
</dbReference>
<evidence type="ECO:0000256" key="7">
    <source>
        <dbReference type="ARBA" id="ARBA00022553"/>
    </source>
</evidence>
<evidence type="ECO:0000256" key="6">
    <source>
        <dbReference type="ARBA" id="ARBA00022499"/>
    </source>
</evidence>
<keyword evidence="11" id="KW-0539">Nucleus</keyword>
<proteinExistence type="inferred from homology"/>
<evidence type="ECO:0000313" key="18">
    <source>
        <dbReference type="Ensembl" id="ENSCCAP00000027140.1"/>
    </source>
</evidence>
<dbReference type="GeneTree" id="ENSGT00390000017606"/>
<evidence type="ECO:0000256" key="12">
    <source>
        <dbReference type="ARBA" id="ARBA00023274"/>
    </source>
</evidence>
<keyword evidence="5" id="KW-0963">Cytoplasm</keyword>
<sequence>MSHRKFSAPRHGSLGFLPRKRSSRHRGKVKSFPKDDPSKPVHLTAFLGYKAGMTHIVREVDRPGSKVNKKEVVEAVTIVETPPMVVVGIVGYVETPRGLRTFKTVFAEHISDECKRRFYKNWHKSKKKAFTKYCKKWQDEDGKKQLEKDFSSMKKYCQVIRVIAHTQMRLLPLRQKKAHLMEIQVNGGTVSEKLDWACIGAWHPARVAFSVARAGQKGYHHRTEINKKIYKIGQGYLIKDGKLIKNNASTDYDLSDKSINPLGGFVHYGEVTNDFVMLKGCVVGTKKRVLTLCKSLLVQTKRRALEKIDLKFIDTTSKFGHGCFQTMEEKKAFMGPLKKDRIAKEEGA</sequence>
<evidence type="ECO:0000313" key="19">
    <source>
        <dbReference type="Proteomes" id="UP000233040"/>
    </source>
</evidence>
<evidence type="ECO:0000256" key="1">
    <source>
        <dbReference type="ARBA" id="ARBA00004496"/>
    </source>
</evidence>
<dbReference type="InterPro" id="IPR044892">
    <property type="entry name" value="Ribosomal_L3_dom_3_arc_sf"/>
</dbReference>
<dbReference type="Gene3D" id="2.40.30.10">
    <property type="entry name" value="Translation factors"/>
    <property type="match status" value="2"/>
</dbReference>
<evidence type="ECO:0000256" key="17">
    <source>
        <dbReference type="SAM" id="MobiDB-lite"/>
    </source>
</evidence>
<dbReference type="PANTHER" id="PTHR11363">
    <property type="entry name" value="60S RIBOSOMAL PROTEIN L3-RELATED"/>
    <property type="match status" value="1"/>
</dbReference>
<dbReference type="FunFam" id="3.30.1430.10:FF:000001">
    <property type="entry name" value="60S ribosomal protein L3"/>
    <property type="match status" value="1"/>
</dbReference>
<evidence type="ECO:0000256" key="10">
    <source>
        <dbReference type="ARBA" id="ARBA00022990"/>
    </source>
</evidence>
<keyword evidence="9" id="KW-0689">Ribosomal protein</keyword>
<keyword evidence="19" id="KW-1185">Reference proteome</keyword>
<dbReference type="GO" id="GO:0003723">
    <property type="term" value="F:RNA binding"/>
    <property type="evidence" value="ECO:0007669"/>
    <property type="project" value="TreeGrafter"/>
</dbReference>
<protein>
    <recommendedName>
        <fullName evidence="14">Large ribosomal subunit protein uL3</fullName>
    </recommendedName>
    <alternativeName>
        <fullName evidence="15">60S ribosomal protein L3</fullName>
    </alternativeName>
</protein>
<evidence type="ECO:0000256" key="2">
    <source>
        <dbReference type="ARBA" id="ARBA00004604"/>
    </source>
</evidence>
<evidence type="ECO:0000256" key="4">
    <source>
        <dbReference type="ARBA" id="ARBA00022481"/>
    </source>
</evidence>
<dbReference type="GO" id="GO:0006412">
    <property type="term" value="P:translation"/>
    <property type="evidence" value="ECO:0007669"/>
    <property type="project" value="InterPro"/>
</dbReference>
<dbReference type="InterPro" id="IPR009000">
    <property type="entry name" value="Transl_B-barrel_sf"/>
</dbReference>
<keyword evidence="10" id="KW-0007">Acetylation</keyword>
<keyword evidence="7" id="KW-0597">Phosphoprotein</keyword>
<feature type="region of interest" description="Disordered" evidence="17">
    <location>
        <begin position="1"/>
        <end position="37"/>
    </location>
</feature>
<dbReference type="AlphaFoldDB" id="A0A2K5RG77"/>
<dbReference type="Ensembl" id="ENSCCAT00000044697.1">
    <property type="protein sequence ID" value="ENSCCAP00000027140.1"/>
    <property type="gene ID" value="ENSCCAG00000031374.1"/>
</dbReference>
<evidence type="ECO:0000256" key="9">
    <source>
        <dbReference type="ARBA" id="ARBA00022980"/>
    </source>
</evidence>
<organism evidence="18 19">
    <name type="scientific">Cebus imitator</name>
    <name type="common">Panamanian white-faced capuchin</name>
    <name type="synonym">Cebus capucinus imitator</name>
    <dbReference type="NCBI Taxonomy" id="2715852"/>
    <lineage>
        <taxon>Eukaryota</taxon>
        <taxon>Metazoa</taxon>
        <taxon>Chordata</taxon>
        <taxon>Craniata</taxon>
        <taxon>Vertebrata</taxon>
        <taxon>Euteleostomi</taxon>
        <taxon>Mammalia</taxon>
        <taxon>Eutheria</taxon>
        <taxon>Euarchontoglires</taxon>
        <taxon>Primates</taxon>
        <taxon>Haplorrhini</taxon>
        <taxon>Platyrrhini</taxon>
        <taxon>Cebidae</taxon>
        <taxon>Cebinae</taxon>
        <taxon>Cebus</taxon>
    </lineage>
</organism>